<dbReference type="AlphaFoldDB" id="A0A0C3PR62"/>
<reference evidence="1 2" key="1">
    <citation type="submission" date="2014-04" db="EMBL/GenBank/DDBJ databases">
        <authorList>
            <consortium name="DOE Joint Genome Institute"/>
            <person name="Kuo A."/>
            <person name="Kohler A."/>
            <person name="Costa M.D."/>
            <person name="Nagy L.G."/>
            <person name="Floudas D."/>
            <person name="Copeland A."/>
            <person name="Barry K.W."/>
            <person name="Cichocki N."/>
            <person name="Veneault-Fourrey C."/>
            <person name="LaButti K."/>
            <person name="Lindquist E.A."/>
            <person name="Lipzen A."/>
            <person name="Lundell T."/>
            <person name="Morin E."/>
            <person name="Murat C."/>
            <person name="Sun H."/>
            <person name="Tunlid A."/>
            <person name="Henrissat B."/>
            <person name="Grigoriev I.V."/>
            <person name="Hibbett D.S."/>
            <person name="Martin F."/>
            <person name="Nordberg H.P."/>
            <person name="Cantor M.N."/>
            <person name="Hua S.X."/>
        </authorList>
    </citation>
    <scope>NUCLEOTIDE SEQUENCE [LARGE SCALE GENOMIC DNA]</scope>
    <source>
        <strain evidence="1 2">Marx 270</strain>
    </source>
</reference>
<evidence type="ECO:0000313" key="1">
    <source>
        <dbReference type="EMBL" id="KIO11526.1"/>
    </source>
</evidence>
<dbReference type="OrthoDB" id="2997350at2759"/>
<proteinExistence type="predicted"/>
<sequence length="72" mass="8050">MTWRSTSLPLQLAPQASHDADIPNTHEINHVADLTGILKIVTLRIVGTTYRLFSGSPVQQTTFFDLNSRFPI</sequence>
<dbReference type="EMBL" id="KN831949">
    <property type="protein sequence ID" value="KIO11526.1"/>
    <property type="molecule type" value="Genomic_DNA"/>
</dbReference>
<reference evidence="2" key="2">
    <citation type="submission" date="2015-01" db="EMBL/GenBank/DDBJ databases">
        <title>Evolutionary Origins and Diversification of the Mycorrhizal Mutualists.</title>
        <authorList>
            <consortium name="DOE Joint Genome Institute"/>
            <consortium name="Mycorrhizal Genomics Consortium"/>
            <person name="Kohler A."/>
            <person name="Kuo A."/>
            <person name="Nagy L.G."/>
            <person name="Floudas D."/>
            <person name="Copeland A."/>
            <person name="Barry K.W."/>
            <person name="Cichocki N."/>
            <person name="Veneault-Fourrey C."/>
            <person name="LaButti K."/>
            <person name="Lindquist E.A."/>
            <person name="Lipzen A."/>
            <person name="Lundell T."/>
            <person name="Morin E."/>
            <person name="Murat C."/>
            <person name="Riley R."/>
            <person name="Ohm R."/>
            <person name="Sun H."/>
            <person name="Tunlid A."/>
            <person name="Henrissat B."/>
            <person name="Grigoriev I.V."/>
            <person name="Hibbett D.S."/>
            <person name="Martin F."/>
        </authorList>
    </citation>
    <scope>NUCLEOTIDE SEQUENCE [LARGE SCALE GENOMIC DNA]</scope>
    <source>
        <strain evidence="2">Marx 270</strain>
    </source>
</reference>
<dbReference type="HOGENOM" id="CLU_2723235_0_0_1"/>
<dbReference type="InParanoid" id="A0A0C3PR62"/>
<keyword evidence="2" id="KW-1185">Reference proteome</keyword>
<organism evidence="1 2">
    <name type="scientific">Pisolithus tinctorius Marx 270</name>
    <dbReference type="NCBI Taxonomy" id="870435"/>
    <lineage>
        <taxon>Eukaryota</taxon>
        <taxon>Fungi</taxon>
        <taxon>Dikarya</taxon>
        <taxon>Basidiomycota</taxon>
        <taxon>Agaricomycotina</taxon>
        <taxon>Agaricomycetes</taxon>
        <taxon>Agaricomycetidae</taxon>
        <taxon>Boletales</taxon>
        <taxon>Sclerodermatineae</taxon>
        <taxon>Pisolithaceae</taxon>
        <taxon>Pisolithus</taxon>
    </lineage>
</organism>
<protein>
    <submittedName>
        <fullName evidence="1">Uncharacterized protein</fullName>
    </submittedName>
</protein>
<evidence type="ECO:0000313" key="2">
    <source>
        <dbReference type="Proteomes" id="UP000054217"/>
    </source>
</evidence>
<name>A0A0C3PR62_PISTI</name>
<accession>A0A0C3PR62</accession>
<gene>
    <name evidence="1" type="ORF">M404DRAFT_787855</name>
</gene>
<dbReference type="Proteomes" id="UP000054217">
    <property type="component" value="Unassembled WGS sequence"/>
</dbReference>